<reference evidence="2 3" key="1">
    <citation type="submission" date="2019-11" db="EMBL/GenBank/DDBJ databases">
        <title>Comparative genomics of hydrocarbon-degrading Desulfosarcina strains.</title>
        <authorList>
            <person name="Watanabe M."/>
            <person name="Kojima H."/>
            <person name="Fukui M."/>
        </authorList>
    </citation>
    <scope>NUCLEOTIDE SEQUENCE [LARGE SCALE GENOMIC DNA]</scope>
    <source>
        <strain evidence="2 3">PP31</strain>
    </source>
</reference>
<sequence>MPAKNEPDAVYLCQVGPHVSCGACCGLYNVADPSQKNLEALLTRRTRWFAEVPRTVSGIDAFCDRVTSAEPGKRPFPDFHHCPFLGMIEDDGRRVGCLLHPLAAGNSGLDWRGLSYYGGMACRTYFCPSVRQLPARWLAAVRRSMDHWYFHGLIVTERRLLTEWFTQLEKRLGRVIKSEDFSSEPAAKVLRNAFIALKSKWPFRCPDAPGGVCNYFFEDGQYQRPEVKMGKNKMSSSRFGAIFRELDSGFSSPSEVKAAEEKIEAMLTALVTAVPRRGYKSTRRPRPQPCKSPCRR</sequence>
<dbReference type="Proteomes" id="UP000427769">
    <property type="component" value="Chromosome"/>
</dbReference>
<dbReference type="AlphaFoldDB" id="A0A5K7ZFP2"/>
<protein>
    <submittedName>
        <fullName evidence="2">Uncharacterized protein</fullName>
    </submittedName>
</protein>
<gene>
    <name evidence="2" type="ORF">DSCW_23440</name>
</gene>
<evidence type="ECO:0000313" key="2">
    <source>
        <dbReference type="EMBL" id="BBO74927.1"/>
    </source>
</evidence>
<feature type="region of interest" description="Disordered" evidence="1">
    <location>
        <begin position="277"/>
        <end position="296"/>
    </location>
</feature>
<organism evidence="2 3">
    <name type="scientific">Desulfosarcina widdelii</name>
    <dbReference type="NCBI Taxonomy" id="947919"/>
    <lineage>
        <taxon>Bacteria</taxon>
        <taxon>Pseudomonadati</taxon>
        <taxon>Thermodesulfobacteriota</taxon>
        <taxon>Desulfobacteria</taxon>
        <taxon>Desulfobacterales</taxon>
        <taxon>Desulfosarcinaceae</taxon>
        <taxon>Desulfosarcina</taxon>
    </lineage>
</organism>
<evidence type="ECO:0000313" key="3">
    <source>
        <dbReference type="Proteomes" id="UP000427769"/>
    </source>
</evidence>
<evidence type="ECO:0000256" key="1">
    <source>
        <dbReference type="SAM" id="MobiDB-lite"/>
    </source>
</evidence>
<accession>A0A5K7ZFP2</accession>
<keyword evidence="3" id="KW-1185">Reference proteome</keyword>
<dbReference type="KEGG" id="dwd:DSCW_23440"/>
<dbReference type="RefSeq" id="WP_155303898.1">
    <property type="nucleotide sequence ID" value="NZ_AP021875.1"/>
</dbReference>
<feature type="compositionally biased region" description="Basic residues" evidence="1">
    <location>
        <begin position="277"/>
        <end position="286"/>
    </location>
</feature>
<dbReference type="EMBL" id="AP021875">
    <property type="protein sequence ID" value="BBO74927.1"/>
    <property type="molecule type" value="Genomic_DNA"/>
</dbReference>
<name>A0A5K7ZFP2_9BACT</name>
<dbReference type="OrthoDB" id="5470322at2"/>
<proteinExistence type="predicted"/>